<dbReference type="InterPro" id="IPR045522">
    <property type="entry name" value="DUF6474"/>
</dbReference>
<dbReference type="AlphaFoldDB" id="A0A368W3L6"/>
<comment type="caution">
    <text evidence="2">The sequence shown here is derived from an EMBL/GenBank/DDBJ whole genome shotgun (WGS) entry which is preliminary data.</text>
</comment>
<evidence type="ECO:0000313" key="2">
    <source>
        <dbReference type="EMBL" id="RCW47273.1"/>
    </source>
</evidence>
<proteinExistence type="predicted"/>
<sequence>MARFTRNPADEQKSATPGSSSPRRYRKDVAQRAKLDRKTAKTTAKSEKQKAKATAKAEKAAAKAQKKGEHGRITPGNTKKAVGVFKIVAPVLAPYIAKAAFTARDGYDRMRARRLGVPVGDLARFSGRGAALHARIAGDADALQDLRTRTDGHGDGDSTTSQVNVERFTDNAEKRLGQLTSAVRAAERMPSSRRRAAHRSVAGELSRIEDDIMRRLEL</sequence>
<name>A0A368W3L6_9ACTN</name>
<organism evidence="2 3">
    <name type="scientific">Halopolyspora algeriensis</name>
    <dbReference type="NCBI Taxonomy" id="1500506"/>
    <lineage>
        <taxon>Bacteria</taxon>
        <taxon>Bacillati</taxon>
        <taxon>Actinomycetota</taxon>
        <taxon>Actinomycetes</taxon>
        <taxon>Actinomycetes incertae sedis</taxon>
        <taxon>Halopolyspora</taxon>
    </lineage>
</organism>
<dbReference type="Pfam" id="PF20079">
    <property type="entry name" value="DUF6474"/>
    <property type="match status" value="1"/>
</dbReference>
<keyword evidence="3" id="KW-1185">Reference proteome</keyword>
<evidence type="ECO:0000256" key="1">
    <source>
        <dbReference type="SAM" id="MobiDB-lite"/>
    </source>
</evidence>
<feature type="region of interest" description="Disordered" evidence="1">
    <location>
        <begin position="1"/>
        <end position="75"/>
    </location>
</feature>
<reference evidence="2 3" key="1">
    <citation type="submission" date="2018-07" db="EMBL/GenBank/DDBJ databases">
        <title>Genomic Encyclopedia of Type Strains, Phase III (KMG-III): the genomes of soil and plant-associated and newly described type strains.</title>
        <authorList>
            <person name="Whitman W."/>
        </authorList>
    </citation>
    <scope>NUCLEOTIDE SEQUENCE [LARGE SCALE GENOMIC DNA]</scope>
    <source>
        <strain evidence="2 3">CECT 8575</strain>
    </source>
</reference>
<dbReference type="Proteomes" id="UP000253495">
    <property type="component" value="Unassembled WGS sequence"/>
</dbReference>
<evidence type="ECO:0000313" key="3">
    <source>
        <dbReference type="Proteomes" id="UP000253495"/>
    </source>
</evidence>
<dbReference type="EMBL" id="QPJC01000001">
    <property type="protein sequence ID" value="RCW47273.1"/>
    <property type="molecule type" value="Genomic_DNA"/>
</dbReference>
<gene>
    <name evidence="2" type="ORF">DFQ14_101622</name>
</gene>
<accession>A0A368W3L6</accession>
<protein>
    <submittedName>
        <fullName evidence="2">Uncharacterized protein</fullName>
    </submittedName>
</protein>
<feature type="compositionally biased region" description="Basic and acidic residues" evidence="1">
    <location>
        <begin position="27"/>
        <end position="72"/>
    </location>
</feature>